<evidence type="ECO:0000256" key="2">
    <source>
        <dbReference type="ARBA" id="ARBA00023027"/>
    </source>
</evidence>
<accession>A0A426SHI7</accession>
<protein>
    <submittedName>
        <fullName evidence="4">D-2-hydroxyacid dehydrogenase</fullName>
    </submittedName>
</protein>
<dbReference type="Pfam" id="PF02826">
    <property type="entry name" value="2-Hacid_dh_C"/>
    <property type="match status" value="1"/>
</dbReference>
<dbReference type="PROSITE" id="PS00671">
    <property type="entry name" value="D_2_HYDROXYACID_DH_3"/>
    <property type="match status" value="1"/>
</dbReference>
<evidence type="ECO:0000256" key="1">
    <source>
        <dbReference type="ARBA" id="ARBA00023002"/>
    </source>
</evidence>
<dbReference type="GO" id="GO:0016616">
    <property type="term" value="F:oxidoreductase activity, acting on the CH-OH group of donors, NAD or NADP as acceptor"/>
    <property type="evidence" value="ECO:0007669"/>
    <property type="project" value="UniProtKB-ARBA"/>
</dbReference>
<keyword evidence="1" id="KW-0560">Oxidoreductase</keyword>
<dbReference type="RefSeq" id="WP_126988387.1">
    <property type="nucleotide sequence ID" value="NZ_ML133859.1"/>
</dbReference>
<proteinExistence type="predicted"/>
<organism evidence="4 5">
    <name type="scientific">Brachybacterium paraconglomeratum</name>
    <dbReference type="NCBI Taxonomy" id="173362"/>
    <lineage>
        <taxon>Bacteria</taxon>
        <taxon>Bacillati</taxon>
        <taxon>Actinomycetota</taxon>
        <taxon>Actinomycetes</taxon>
        <taxon>Micrococcales</taxon>
        <taxon>Dermabacteraceae</taxon>
        <taxon>Brachybacterium</taxon>
    </lineage>
</organism>
<dbReference type="InterPro" id="IPR036291">
    <property type="entry name" value="NAD(P)-bd_dom_sf"/>
</dbReference>
<sequence length="360" mass="38830">MTTTPAQPAPADAARPRVVIGVDLPEELCARIEQAEPRVEVVRDHELYRPRRFPADWDGDPAHQRTEEQQRRFEEMVDSADVLFSLPDVDPSQFARTASANPRLRWVMTMAAGGGSQLRAAGLAPEQLERIAVTTSAGTHGGPLAEFALLGVLAGAKTLPRLLDQQRDHDWSPRWEMRQLDTMRVLVVGLGGIGKACAALFHAVGATVLGTTRSGAPVEGVDELVPIEDLASAAADVDAIVVTLPGTDATVGLVGQEVLGAVRPGTILVNVGRGTVVDEPALLDALETGRIGFAALDVVSREPLTADSPLWDHPNVLISPHTAALDRREEERIVAQFIENLRHFLDGEELANRVDTVEFY</sequence>
<evidence type="ECO:0000313" key="5">
    <source>
        <dbReference type="Proteomes" id="UP000274327"/>
    </source>
</evidence>
<comment type="caution">
    <text evidence="4">The sequence shown here is derived from an EMBL/GenBank/DDBJ whole genome shotgun (WGS) entry which is preliminary data.</text>
</comment>
<dbReference type="PANTHER" id="PTHR43333">
    <property type="entry name" value="2-HACID_DH_C DOMAIN-CONTAINING PROTEIN"/>
    <property type="match status" value="1"/>
</dbReference>
<dbReference type="InterPro" id="IPR029753">
    <property type="entry name" value="D-isomer_DH_CS"/>
</dbReference>
<feature type="domain" description="D-isomer specific 2-hydroxyacid dehydrogenase NAD-binding" evidence="3">
    <location>
        <begin position="152"/>
        <end position="323"/>
    </location>
</feature>
<name>A0A426SHI7_9MICO</name>
<dbReference type="PANTHER" id="PTHR43333:SF1">
    <property type="entry name" value="D-ISOMER SPECIFIC 2-HYDROXYACID DEHYDROGENASE NAD-BINDING DOMAIN-CONTAINING PROTEIN"/>
    <property type="match status" value="1"/>
</dbReference>
<dbReference type="GeneID" id="78122043"/>
<dbReference type="EMBL" id="QOCI01000012">
    <property type="protein sequence ID" value="RRR17607.1"/>
    <property type="molecule type" value="Genomic_DNA"/>
</dbReference>
<dbReference type="InterPro" id="IPR006140">
    <property type="entry name" value="D-isomer_DH_NAD-bd"/>
</dbReference>
<keyword evidence="5" id="KW-1185">Reference proteome</keyword>
<reference evidence="4 5" key="1">
    <citation type="submission" date="2018-07" db="EMBL/GenBank/DDBJ databases">
        <title>Brachybacteriurn paraconglorneratum KCTC 9916.</title>
        <authorList>
            <person name="Li Y."/>
        </authorList>
    </citation>
    <scope>NUCLEOTIDE SEQUENCE [LARGE SCALE GENOMIC DNA]</scope>
    <source>
        <strain evidence="4 5">KCTC 9916</strain>
    </source>
</reference>
<dbReference type="CDD" id="cd05300">
    <property type="entry name" value="2-Hacid_dh_1"/>
    <property type="match status" value="1"/>
</dbReference>
<dbReference type="GO" id="GO:0051287">
    <property type="term" value="F:NAD binding"/>
    <property type="evidence" value="ECO:0007669"/>
    <property type="project" value="InterPro"/>
</dbReference>
<evidence type="ECO:0000259" key="3">
    <source>
        <dbReference type="Pfam" id="PF02826"/>
    </source>
</evidence>
<dbReference type="Proteomes" id="UP000274327">
    <property type="component" value="Unassembled WGS sequence"/>
</dbReference>
<dbReference type="Gene3D" id="3.40.50.720">
    <property type="entry name" value="NAD(P)-binding Rossmann-like Domain"/>
    <property type="match status" value="2"/>
</dbReference>
<dbReference type="AlphaFoldDB" id="A0A426SHI7"/>
<keyword evidence="2" id="KW-0520">NAD</keyword>
<evidence type="ECO:0000313" key="4">
    <source>
        <dbReference type="EMBL" id="RRR17607.1"/>
    </source>
</evidence>
<dbReference type="SUPFAM" id="SSF51735">
    <property type="entry name" value="NAD(P)-binding Rossmann-fold domains"/>
    <property type="match status" value="1"/>
</dbReference>
<gene>
    <name evidence="4" type="ORF">DS079_13550</name>
</gene>